<dbReference type="SUPFAM" id="SSF54452">
    <property type="entry name" value="MHC antigen-recognition domain"/>
    <property type="match status" value="1"/>
</dbReference>
<dbReference type="InterPro" id="IPR011161">
    <property type="entry name" value="MHC_I-like_Ag-recog"/>
</dbReference>
<dbReference type="Gene3D" id="3.30.500.10">
    <property type="entry name" value="MHC class I-like antigen recognition-like"/>
    <property type="match status" value="2"/>
</dbReference>
<keyword evidence="2" id="KW-0472">Membrane</keyword>
<dbReference type="GO" id="GO:0009897">
    <property type="term" value="C:external side of plasma membrane"/>
    <property type="evidence" value="ECO:0007669"/>
    <property type="project" value="TreeGrafter"/>
</dbReference>
<dbReference type="PANTHER" id="PTHR16675">
    <property type="entry name" value="MHC CLASS I-RELATED"/>
    <property type="match status" value="1"/>
</dbReference>
<proteinExistence type="predicted"/>
<dbReference type="AlphaFoldDB" id="A0A1A6GS46"/>
<evidence type="ECO:0000256" key="1">
    <source>
        <dbReference type="ARBA" id="ARBA00023180"/>
    </source>
</evidence>
<keyword evidence="5" id="KW-1185">Reference proteome</keyword>
<dbReference type="InterPro" id="IPR011162">
    <property type="entry name" value="MHC_I/II-like_Ag-recog"/>
</dbReference>
<dbReference type="GO" id="GO:0002486">
    <property type="term" value="P:antigen processing and presentation of endogenous peptide antigen via MHC class I via ER pathway, TAP-independent"/>
    <property type="evidence" value="ECO:0007669"/>
    <property type="project" value="TreeGrafter"/>
</dbReference>
<feature type="transmembrane region" description="Helical" evidence="2">
    <location>
        <begin position="218"/>
        <end position="241"/>
    </location>
</feature>
<name>A0A1A6GS46_NEOLE</name>
<accession>A0A1A6GS46</accession>
<feature type="domain" description="MHC class I-like antigen recognition-like" evidence="3">
    <location>
        <begin position="7"/>
        <end position="94"/>
    </location>
</feature>
<keyword evidence="1" id="KW-0325">Glycoprotein</keyword>
<evidence type="ECO:0000313" key="5">
    <source>
        <dbReference type="Proteomes" id="UP000092124"/>
    </source>
</evidence>
<evidence type="ECO:0000256" key="2">
    <source>
        <dbReference type="SAM" id="Phobius"/>
    </source>
</evidence>
<evidence type="ECO:0000313" key="4">
    <source>
        <dbReference type="EMBL" id="OBS68177.1"/>
    </source>
</evidence>
<dbReference type="EMBL" id="LZPO01076057">
    <property type="protein sequence ID" value="OBS68177.1"/>
    <property type="molecule type" value="Genomic_DNA"/>
</dbReference>
<dbReference type="GO" id="GO:0042605">
    <property type="term" value="F:peptide antigen binding"/>
    <property type="evidence" value="ECO:0007669"/>
    <property type="project" value="TreeGrafter"/>
</dbReference>
<dbReference type="STRING" id="56216.A0A1A6GS46"/>
<gene>
    <name evidence="4" type="ORF">A6R68_03281</name>
</gene>
<reference evidence="4 5" key="1">
    <citation type="submission" date="2016-06" db="EMBL/GenBank/DDBJ databases">
        <title>The Draft Genome Sequence and Annotation of the Desert Woodrat Neotoma lepida.</title>
        <authorList>
            <person name="Campbell M."/>
            <person name="Oakeson K.F."/>
            <person name="Yandell M."/>
            <person name="Halpert J.R."/>
            <person name="Dearing D."/>
        </authorList>
    </citation>
    <scope>NUCLEOTIDE SEQUENCE [LARGE SCALE GENOMIC DNA]</scope>
    <source>
        <strain evidence="4">417</strain>
        <tissue evidence="4">Liver</tissue>
    </source>
</reference>
<protein>
    <recommendedName>
        <fullName evidence="3">MHC class I-like antigen recognition-like domain-containing protein</fullName>
    </recommendedName>
</protein>
<sequence length="247" mass="27706">MSSGSEGAHSLQYLDIIVSQPGLREPWYIFVGYVDDTQFVHFYGNAQSQRMEPRVPLMEQISPNRWEQETLGVNKHKARELLQVAIHEHNQSQNRYSGHAYKGQDYVALNQDLKTWRVTNSEPQITLQKWKNSVAAEFLGLTLRWNPLKAHVTHHPRPRGCHPEVLGSGLLSFRDHPDLVEIWGKPESGHGAGGDQTCRGWNFPDVGSCETLQPTIPIVGISAGLIFLGVVVTGAVAAIVMRKKRSR</sequence>
<feature type="non-terminal residue" evidence="4">
    <location>
        <position position="247"/>
    </location>
</feature>
<dbReference type="Proteomes" id="UP000092124">
    <property type="component" value="Unassembled WGS sequence"/>
</dbReference>
<dbReference type="InterPro" id="IPR050208">
    <property type="entry name" value="MHC_class-I_related"/>
</dbReference>
<dbReference type="GO" id="GO:0005102">
    <property type="term" value="F:signaling receptor binding"/>
    <property type="evidence" value="ECO:0007669"/>
    <property type="project" value="TreeGrafter"/>
</dbReference>
<keyword evidence="2" id="KW-1133">Transmembrane helix</keyword>
<dbReference type="GO" id="GO:0002476">
    <property type="term" value="P:antigen processing and presentation of endogenous peptide antigen via MHC class Ib"/>
    <property type="evidence" value="ECO:0007669"/>
    <property type="project" value="TreeGrafter"/>
</dbReference>
<comment type="caution">
    <text evidence="4">The sequence shown here is derived from an EMBL/GenBank/DDBJ whole genome shotgun (WGS) entry which is preliminary data.</text>
</comment>
<dbReference type="GO" id="GO:0006955">
    <property type="term" value="P:immune response"/>
    <property type="evidence" value="ECO:0007669"/>
    <property type="project" value="TreeGrafter"/>
</dbReference>
<dbReference type="OrthoDB" id="8936120at2759"/>
<evidence type="ECO:0000259" key="3">
    <source>
        <dbReference type="Pfam" id="PF00129"/>
    </source>
</evidence>
<dbReference type="InterPro" id="IPR037055">
    <property type="entry name" value="MHC_I-like_Ag-recog_sf"/>
</dbReference>
<dbReference type="GO" id="GO:0005615">
    <property type="term" value="C:extracellular space"/>
    <property type="evidence" value="ECO:0007669"/>
    <property type="project" value="TreeGrafter"/>
</dbReference>
<dbReference type="GO" id="GO:0001916">
    <property type="term" value="P:positive regulation of T cell mediated cytotoxicity"/>
    <property type="evidence" value="ECO:0007669"/>
    <property type="project" value="TreeGrafter"/>
</dbReference>
<keyword evidence="2" id="KW-0812">Transmembrane</keyword>
<organism evidence="4 5">
    <name type="scientific">Neotoma lepida</name>
    <name type="common">Desert woodrat</name>
    <dbReference type="NCBI Taxonomy" id="56216"/>
    <lineage>
        <taxon>Eukaryota</taxon>
        <taxon>Metazoa</taxon>
        <taxon>Chordata</taxon>
        <taxon>Craniata</taxon>
        <taxon>Vertebrata</taxon>
        <taxon>Euteleostomi</taxon>
        <taxon>Mammalia</taxon>
        <taxon>Eutheria</taxon>
        <taxon>Euarchontoglires</taxon>
        <taxon>Glires</taxon>
        <taxon>Rodentia</taxon>
        <taxon>Myomorpha</taxon>
        <taxon>Muroidea</taxon>
        <taxon>Cricetidae</taxon>
        <taxon>Neotominae</taxon>
        <taxon>Neotoma</taxon>
    </lineage>
</organism>
<dbReference type="PANTHER" id="PTHR16675:SF243">
    <property type="entry name" value="H-2 CLASS I HISTOCOMPATIBILITY ANTIGEN, TLA(B) ALPHA CHAIN-RELATED"/>
    <property type="match status" value="1"/>
</dbReference>
<dbReference type="Pfam" id="PF00129">
    <property type="entry name" value="MHC_I"/>
    <property type="match status" value="1"/>
</dbReference>